<dbReference type="EMBL" id="LGHB01000004">
    <property type="protein sequence ID" value="KUK97120.1"/>
    <property type="molecule type" value="Genomic_DNA"/>
</dbReference>
<evidence type="ECO:0000313" key="6">
    <source>
        <dbReference type="Proteomes" id="UP000057043"/>
    </source>
</evidence>
<dbReference type="InterPro" id="IPR008631">
    <property type="entry name" value="Glycogen_synth"/>
</dbReference>
<reference evidence="5 6" key="2">
    <citation type="journal article" date="2015" name="MBio">
        <title>Genome-Resolved Metagenomic Analysis Reveals Roles for Candidate Phyla and Other Microbial Community Members in Biogeochemical Transformations in Oil Reservoirs.</title>
        <authorList>
            <person name="Hu P."/>
            <person name="Tom L."/>
            <person name="Singh A."/>
            <person name="Thomas B.C."/>
            <person name="Baker B.J."/>
            <person name="Piceno Y.M."/>
            <person name="Andersen G.L."/>
            <person name="Banfield J.F."/>
        </authorList>
    </citation>
    <scope>NUCLEOTIDE SEQUENCE [LARGE SCALE GENOMIC DNA]</scope>
    <source>
        <strain evidence="3">57_489</strain>
    </source>
</reference>
<proteinExistence type="predicted"/>
<evidence type="ECO:0000313" key="5">
    <source>
        <dbReference type="Proteomes" id="UP000053961"/>
    </source>
</evidence>
<dbReference type="Gene3D" id="3.40.50.2000">
    <property type="entry name" value="Glycogen Phosphorylase B"/>
    <property type="match status" value="2"/>
</dbReference>
<dbReference type="PANTHER" id="PTHR10176">
    <property type="entry name" value="GLYCOGEN SYNTHASE"/>
    <property type="match status" value="1"/>
</dbReference>
<comment type="caution">
    <text evidence="4">The sequence shown here is derived from an EMBL/GenBank/DDBJ whole genome shotgun (WGS) entry which is preliminary data.</text>
</comment>
<dbReference type="PATRIC" id="fig|301375.6.peg.1405"/>
<evidence type="ECO:0000256" key="2">
    <source>
        <dbReference type="ARBA" id="ARBA00022679"/>
    </source>
</evidence>
<keyword evidence="2" id="KW-0808">Transferase</keyword>
<dbReference type="Proteomes" id="UP000053961">
    <property type="component" value="Unassembled WGS sequence"/>
</dbReference>
<dbReference type="SUPFAM" id="SSF53756">
    <property type="entry name" value="UDP-Glycosyltransferase/glycogen phosphorylase"/>
    <property type="match status" value="2"/>
</dbReference>
<evidence type="ECO:0000313" key="3">
    <source>
        <dbReference type="EMBL" id="KUK44576.1"/>
    </source>
</evidence>
<dbReference type="GO" id="GO:0004373">
    <property type="term" value="F:alpha-1,4-glucan glucosyltransferase (UDP-glucose donor) activity"/>
    <property type="evidence" value="ECO:0007669"/>
    <property type="project" value="InterPro"/>
</dbReference>
<evidence type="ECO:0000256" key="1">
    <source>
        <dbReference type="ARBA" id="ARBA00022676"/>
    </source>
</evidence>
<dbReference type="PANTHER" id="PTHR10176:SF3">
    <property type="entry name" value="GLYCOGEN [STARCH] SYNTHASE"/>
    <property type="match status" value="1"/>
</dbReference>
<gene>
    <name evidence="3" type="ORF">XD72_1028</name>
    <name evidence="4" type="ORF">XE07_0505</name>
</gene>
<dbReference type="GO" id="GO:0005737">
    <property type="term" value="C:cytoplasm"/>
    <property type="evidence" value="ECO:0007669"/>
    <property type="project" value="TreeGrafter"/>
</dbReference>
<reference evidence="4" key="1">
    <citation type="journal article" date="2015" name="MBio">
        <title>Genome-resolved metagenomic analysis reveals roles for candidate phyla and other microbial community members in biogeochemical transformations in oil reservoirs.</title>
        <authorList>
            <person name="Hu P."/>
            <person name="Tom L."/>
            <person name="Singh A."/>
            <person name="Thomas B.C."/>
            <person name="Baker B.J."/>
            <person name="Piceno Y.M."/>
            <person name="Andersen G.L."/>
            <person name="Banfield J.F."/>
        </authorList>
    </citation>
    <scope>NUCLEOTIDE SEQUENCE [LARGE SCALE GENOMIC DNA]</scope>
    <source>
        <strain evidence="4">56_747</strain>
    </source>
</reference>
<dbReference type="AlphaFoldDB" id="A0A124G3J2"/>
<evidence type="ECO:0000313" key="4">
    <source>
        <dbReference type="EMBL" id="KUK97120.1"/>
    </source>
</evidence>
<name>A0A124G3J2_9EURY</name>
<dbReference type="Pfam" id="PF05693">
    <property type="entry name" value="Glycogen_syn"/>
    <property type="match status" value="1"/>
</dbReference>
<keyword evidence="1" id="KW-0328">Glycosyltransferase</keyword>
<protein>
    <submittedName>
        <fullName evidence="4">Glycogen synthase</fullName>
    </submittedName>
</protein>
<accession>A0A124G3J2</accession>
<organism evidence="4 5">
    <name type="scientific">Methanothrix harundinacea</name>
    <dbReference type="NCBI Taxonomy" id="301375"/>
    <lineage>
        <taxon>Archaea</taxon>
        <taxon>Methanobacteriati</taxon>
        <taxon>Methanobacteriota</taxon>
        <taxon>Stenosarchaea group</taxon>
        <taxon>Methanomicrobia</taxon>
        <taxon>Methanotrichales</taxon>
        <taxon>Methanotrichaceae</taxon>
        <taxon>Methanothrix</taxon>
    </lineage>
</organism>
<dbReference type="EMBL" id="LGFT01000021">
    <property type="protein sequence ID" value="KUK44576.1"/>
    <property type="molecule type" value="Genomic_DNA"/>
</dbReference>
<dbReference type="GO" id="GO:0005978">
    <property type="term" value="P:glycogen biosynthetic process"/>
    <property type="evidence" value="ECO:0007669"/>
    <property type="project" value="InterPro"/>
</dbReference>
<sequence>MIKRWVVLAGEEGGPVCNKMGGIWNVIDAEARTLAKLAAKKEIECDLKILVAGPYYPTQGADWNKGKSRVTDVSNLDPLGMNDELTGALDHLKSEGIDVVTAQTEVDGHPIGYLLFNTAYYDSIIANRYGQKMTLANAIKTEAWEISRLDSMTFERAPYGAEFTHYLGLSYAVSQFVRYLVSLGEERAKKYGDEAISEFAMSVMPKMRVSLHCHEFPTFYALARLKCLGVPVRTMATLHATVPGRSSGYRSLEKVAHNDGAWEPNVPVGMATLESLARHADVVSFVGDSTMREAMLFHNLNGIVIRNGIDLDINYIDWKKKNLCRKKIQKFISENLHKVFGGEVIDPEDILPVFTISRLELENKGYPQLLDSLLLQDHLIKHRMLEQRFAEKMRVVCLLITSHGSKPKDKLPDAFPINLPSEVPVGEEIRLNNMIHDLGIDAGSLAAGKRHASAVLYPQWVGPDDGGLNMRADEIMAGCVAGIFPSQYEPFLLTGLEAGREGTPSIVSRACGFSDALKKVERLVTGLGGVVVVDNIEATHQEMILDYALALDYFTWTYLEDQVKYRLLCEESFALAKLMNWTVPVLEYYKNLMVSSELDKCMPPETIGFEDGGD</sequence>
<dbReference type="Proteomes" id="UP000057043">
    <property type="component" value="Unassembled WGS sequence"/>
</dbReference>